<keyword evidence="2" id="KW-1185">Reference proteome</keyword>
<evidence type="ECO:0000313" key="2">
    <source>
        <dbReference type="Proteomes" id="UP000237105"/>
    </source>
</evidence>
<proteinExistence type="predicted"/>
<name>A0A2P5APB1_PARAD</name>
<dbReference type="Proteomes" id="UP000237105">
    <property type="component" value="Unassembled WGS sequence"/>
</dbReference>
<sequence length="63" mass="7228">MRTQIWAQKKKTRSGRKFQAQYDFDHRTKLSPDSKISGHGHSIQLRAVPLARAELPRLCPTPS</sequence>
<organism evidence="1 2">
    <name type="scientific">Parasponia andersonii</name>
    <name type="common">Sponia andersonii</name>
    <dbReference type="NCBI Taxonomy" id="3476"/>
    <lineage>
        <taxon>Eukaryota</taxon>
        <taxon>Viridiplantae</taxon>
        <taxon>Streptophyta</taxon>
        <taxon>Embryophyta</taxon>
        <taxon>Tracheophyta</taxon>
        <taxon>Spermatophyta</taxon>
        <taxon>Magnoliopsida</taxon>
        <taxon>eudicotyledons</taxon>
        <taxon>Gunneridae</taxon>
        <taxon>Pentapetalae</taxon>
        <taxon>rosids</taxon>
        <taxon>fabids</taxon>
        <taxon>Rosales</taxon>
        <taxon>Cannabaceae</taxon>
        <taxon>Parasponia</taxon>
    </lineage>
</organism>
<protein>
    <submittedName>
        <fullName evidence="1">Uncharacterized protein</fullName>
    </submittedName>
</protein>
<evidence type="ECO:0000313" key="1">
    <source>
        <dbReference type="EMBL" id="PON38396.1"/>
    </source>
</evidence>
<reference evidence="2" key="1">
    <citation type="submission" date="2016-06" db="EMBL/GenBank/DDBJ databases">
        <title>Parallel loss of symbiosis genes in relatives of nitrogen-fixing non-legume Parasponia.</title>
        <authorList>
            <person name="Van Velzen R."/>
            <person name="Holmer R."/>
            <person name="Bu F."/>
            <person name="Rutten L."/>
            <person name="Van Zeijl A."/>
            <person name="Liu W."/>
            <person name="Santuari L."/>
            <person name="Cao Q."/>
            <person name="Sharma T."/>
            <person name="Shen D."/>
            <person name="Roswanjaya Y."/>
            <person name="Wardhani T."/>
            <person name="Kalhor M.S."/>
            <person name="Jansen J."/>
            <person name="Van den Hoogen J."/>
            <person name="Gungor B."/>
            <person name="Hartog M."/>
            <person name="Hontelez J."/>
            <person name="Verver J."/>
            <person name="Yang W.-C."/>
            <person name="Schijlen E."/>
            <person name="Repin R."/>
            <person name="Schilthuizen M."/>
            <person name="Schranz E."/>
            <person name="Heidstra R."/>
            <person name="Miyata K."/>
            <person name="Fedorova E."/>
            <person name="Kohlen W."/>
            <person name="Bisseling T."/>
            <person name="Smit S."/>
            <person name="Geurts R."/>
        </authorList>
    </citation>
    <scope>NUCLEOTIDE SEQUENCE [LARGE SCALE GENOMIC DNA]</scope>
    <source>
        <strain evidence="2">cv. WU1-14</strain>
    </source>
</reference>
<dbReference type="AlphaFoldDB" id="A0A2P5APB1"/>
<accession>A0A2P5APB1</accession>
<dbReference type="EMBL" id="JXTB01000496">
    <property type="protein sequence ID" value="PON38396.1"/>
    <property type="molecule type" value="Genomic_DNA"/>
</dbReference>
<gene>
    <name evidence="1" type="ORF">PanWU01x14_312760</name>
</gene>
<comment type="caution">
    <text evidence="1">The sequence shown here is derived from an EMBL/GenBank/DDBJ whole genome shotgun (WGS) entry which is preliminary data.</text>
</comment>